<protein>
    <submittedName>
        <fullName evidence="1">Uncharacterized protein</fullName>
    </submittedName>
</protein>
<evidence type="ECO:0000313" key="2">
    <source>
        <dbReference type="Proteomes" id="UP000608890"/>
    </source>
</evidence>
<comment type="caution">
    <text evidence="1">The sequence shown here is derived from an EMBL/GenBank/DDBJ whole genome shotgun (WGS) entry which is preliminary data.</text>
</comment>
<gene>
    <name evidence="1" type="ORF">GCM10011608_06250</name>
</gene>
<accession>A0A917TI77</accession>
<dbReference type="EMBL" id="BMNB01000002">
    <property type="protein sequence ID" value="GGM24147.1"/>
    <property type="molecule type" value="Genomic_DNA"/>
</dbReference>
<organism evidence="1 2">
    <name type="scientific">Micromonospora sonchi</name>
    <dbReference type="NCBI Taxonomy" id="1763543"/>
    <lineage>
        <taxon>Bacteria</taxon>
        <taxon>Bacillati</taxon>
        <taxon>Actinomycetota</taxon>
        <taxon>Actinomycetes</taxon>
        <taxon>Micromonosporales</taxon>
        <taxon>Micromonosporaceae</taxon>
        <taxon>Micromonospora</taxon>
    </lineage>
</organism>
<name>A0A917TI77_9ACTN</name>
<reference evidence="1" key="2">
    <citation type="submission" date="2020-09" db="EMBL/GenBank/DDBJ databases">
        <authorList>
            <person name="Sun Q."/>
            <person name="Zhou Y."/>
        </authorList>
    </citation>
    <scope>NUCLEOTIDE SEQUENCE</scope>
    <source>
        <strain evidence="1">CGMCC 4.7312</strain>
    </source>
</reference>
<evidence type="ECO:0000313" key="1">
    <source>
        <dbReference type="EMBL" id="GGM24147.1"/>
    </source>
</evidence>
<proteinExistence type="predicted"/>
<dbReference type="AlphaFoldDB" id="A0A917TI77"/>
<dbReference type="Proteomes" id="UP000608890">
    <property type="component" value="Unassembled WGS sequence"/>
</dbReference>
<reference evidence="1" key="1">
    <citation type="journal article" date="2014" name="Int. J. Syst. Evol. Microbiol.">
        <title>Complete genome sequence of Corynebacterium casei LMG S-19264T (=DSM 44701T), isolated from a smear-ripened cheese.</title>
        <authorList>
            <consortium name="US DOE Joint Genome Institute (JGI-PGF)"/>
            <person name="Walter F."/>
            <person name="Albersmeier A."/>
            <person name="Kalinowski J."/>
            <person name="Ruckert C."/>
        </authorList>
    </citation>
    <scope>NUCLEOTIDE SEQUENCE</scope>
    <source>
        <strain evidence="1">CGMCC 4.7312</strain>
    </source>
</reference>
<keyword evidence="2" id="KW-1185">Reference proteome</keyword>
<sequence>MPIRVARAASWSPACLGGSAPLLSPSGGLVFDDPRSVPPAVREIAAASIAQLDVCRAHAADWVYLSPPAEKLYSLKGVMSQRHNHVSVT</sequence>